<organism evidence="1 2">
    <name type="scientific">Sphingobium quisquiliarum P25</name>
    <dbReference type="NCBI Taxonomy" id="1329909"/>
    <lineage>
        <taxon>Bacteria</taxon>
        <taxon>Pseudomonadati</taxon>
        <taxon>Pseudomonadota</taxon>
        <taxon>Alphaproteobacteria</taxon>
        <taxon>Sphingomonadales</taxon>
        <taxon>Sphingomonadaceae</taxon>
        <taxon>Sphingobium</taxon>
    </lineage>
</organism>
<dbReference type="AlphaFoldDB" id="T0HLN5"/>
<dbReference type="RefSeq" id="WP_021239718.1">
    <property type="nucleotide sequence ID" value="NZ_ATHO01000159.1"/>
</dbReference>
<comment type="caution">
    <text evidence="1">The sequence shown here is derived from an EMBL/GenBank/DDBJ whole genome shotgun (WGS) entry which is preliminary data.</text>
</comment>
<keyword evidence="2" id="KW-1185">Reference proteome</keyword>
<protein>
    <recommendedName>
        <fullName evidence="3">DUF4365 domain-containing protein</fullName>
    </recommendedName>
</protein>
<evidence type="ECO:0000313" key="1">
    <source>
        <dbReference type="EMBL" id="EQB00235.1"/>
    </source>
</evidence>
<proteinExistence type="predicted"/>
<dbReference type="PATRIC" id="fig|1329909.3.peg.3562"/>
<evidence type="ECO:0008006" key="3">
    <source>
        <dbReference type="Google" id="ProtNLM"/>
    </source>
</evidence>
<evidence type="ECO:0000313" key="2">
    <source>
        <dbReference type="Proteomes" id="UP000015525"/>
    </source>
</evidence>
<reference evidence="1 2" key="1">
    <citation type="journal article" date="2013" name="Genome Announc.">
        <title>Draft Genome Sequence of Sphingobium quisquiliarum Strain P25T, a Novel Hexachlorocyclohexane (HCH)-Degrading Bacterium Isolated from an HCH Dumpsite.</title>
        <authorList>
            <person name="Kumar Singh A."/>
            <person name="Sangwan N."/>
            <person name="Sharma A."/>
            <person name="Gupta V."/>
            <person name="Khurana J.P."/>
            <person name="Lal R."/>
        </authorList>
    </citation>
    <scope>NUCLEOTIDE SEQUENCE [LARGE SCALE GENOMIC DNA]</scope>
    <source>
        <strain evidence="1 2">P25</strain>
    </source>
</reference>
<accession>T0HLN5</accession>
<sequence>MIDFWASEHSVLREKVLEHALLTELAKAILFHQGVTLEVLRPEFDANGYDLVIEANGVLRHVQLKAMRKGGKRAHVDIALALADKPAGCVVWFTVDTETLAMGPFLWLGGKPGEPLPDLGDRVTRHTKANAEGKKAERAGHRRVPIARFTRLDTIQDLAMAMFGKPAALATTRSHAMNGTMTESRCEYDGPVGVTEPMPGWDFPRQVIRYERRNGKVFATWIAPSGVLTHGEVPLFQEGDGFYDVFGRFLGNSAEL</sequence>
<gene>
    <name evidence="1" type="ORF">L288_18530</name>
</gene>
<dbReference type="Proteomes" id="UP000015525">
    <property type="component" value="Unassembled WGS sequence"/>
</dbReference>
<name>T0HLN5_9SPHN</name>
<dbReference type="EMBL" id="ATHO01000159">
    <property type="protein sequence ID" value="EQB00235.1"/>
    <property type="molecule type" value="Genomic_DNA"/>
</dbReference>